<organism evidence="1 2">
    <name type="scientific">Theobroma cacao</name>
    <name type="common">Cacao</name>
    <name type="synonym">Cocoa</name>
    <dbReference type="NCBI Taxonomy" id="3641"/>
    <lineage>
        <taxon>Eukaryota</taxon>
        <taxon>Viridiplantae</taxon>
        <taxon>Streptophyta</taxon>
        <taxon>Embryophyta</taxon>
        <taxon>Tracheophyta</taxon>
        <taxon>Spermatophyta</taxon>
        <taxon>Magnoliopsida</taxon>
        <taxon>eudicotyledons</taxon>
        <taxon>Gunneridae</taxon>
        <taxon>Pentapetalae</taxon>
        <taxon>rosids</taxon>
        <taxon>malvids</taxon>
        <taxon>Malvales</taxon>
        <taxon>Malvaceae</taxon>
        <taxon>Byttnerioideae</taxon>
        <taxon>Theobroma</taxon>
    </lineage>
</organism>
<gene>
    <name evidence="1" type="ORF">TCM_022175</name>
</gene>
<sequence length="91" mass="10435">MFIIIQSYRFIAFHTHNSSASTTLCLKGEDGASYFDFKRAEVKDLPSTWGHLLLRLQLQLRQPKENHPRSKVAEKLACLIKVTLWVSSVFA</sequence>
<keyword evidence="2" id="KW-1185">Reference proteome</keyword>
<evidence type="ECO:0000313" key="2">
    <source>
        <dbReference type="Proteomes" id="UP000026915"/>
    </source>
</evidence>
<name>A0A061ET72_THECC</name>
<dbReference type="EMBL" id="CM001883">
    <property type="protein sequence ID" value="EOY07853.1"/>
    <property type="molecule type" value="Genomic_DNA"/>
</dbReference>
<accession>A0A061ET72</accession>
<reference evidence="1 2" key="1">
    <citation type="journal article" date="2013" name="Genome Biol.">
        <title>The genome sequence of the most widely cultivated cacao type and its use to identify candidate genes regulating pod color.</title>
        <authorList>
            <person name="Motamayor J.C."/>
            <person name="Mockaitis K."/>
            <person name="Schmutz J."/>
            <person name="Haiminen N."/>
            <person name="Iii D.L."/>
            <person name="Cornejo O."/>
            <person name="Findley S.D."/>
            <person name="Zheng P."/>
            <person name="Utro F."/>
            <person name="Royaert S."/>
            <person name="Saski C."/>
            <person name="Jenkins J."/>
            <person name="Podicheti R."/>
            <person name="Zhao M."/>
            <person name="Scheffler B.E."/>
            <person name="Stack J.C."/>
            <person name="Feltus F.A."/>
            <person name="Mustiga G.M."/>
            <person name="Amores F."/>
            <person name="Phillips W."/>
            <person name="Marelli J.P."/>
            <person name="May G.D."/>
            <person name="Shapiro H."/>
            <person name="Ma J."/>
            <person name="Bustamante C.D."/>
            <person name="Schnell R.J."/>
            <person name="Main D."/>
            <person name="Gilbert D."/>
            <person name="Parida L."/>
            <person name="Kuhn D.N."/>
        </authorList>
    </citation>
    <scope>NUCLEOTIDE SEQUENCE [LARGE SCALE GENOMIC DNA]</scope>
    <source>
        <strain evidence="2">cv. Matina 1-6</strain>
    </source>
</reference>
<proteinExistence type="predicted"/>
<dbReference type="InParanoid" id="A0A061ET72"/>
<dbReference type="AlphaFoldDB" id="A0A061ET72"/>
<dbReference type="Proteomes" id="UP000026915">
    <property type="component" value="Chromosome 5"/>
</dbReference>
<dbReference type="Gramene" id="EOY07853">
    <property type="protein sequence ID" value="EOY07853"/>
    <property type="gene ID" value="TCM_022175"/>
</dbReference>
<dbReference type="HOGENOM" id="CLU_2431414_0_0_1"/>
<evidence type="ECO:0000313" key="1">
    <source>
        <dbReference type="EMBL" id="EOY07853.1"/>
    </source>
</evidence>
<protein>
    <submittedName>
        <fullName evidence="1">Uncharacterized protein</fullName>
    </submittedName>
</protein>